<evidence type="ECO:0000256" key="2">
    <source>
        <dbReference type="SAM" id="Phobius"/>
    </source>
</evidence>
<organism evidence="3 4">
    <name type="scientific">Cercophora newfieldiana</name>
    <dbReference type="NCBI Taxonomy" id="92897"/>
    <lineage>
        <taxon>Eukaryota</taxon>
        <taxon>Fungi</taxon>
        <taxon>Dikarya</taxon>
        <taxon>Ascomycota</taxon>
        <taxon>Pezizomycotina</taxon>
        <taxon>Sordariomycetes</taxon>
        <taxon>Sordariomycetidae</taxon>
        <taxon>Sordariales</taxon>
        <taxon>Lasiosphaeriaceae</taxon>
        <taxon>Cercophora</taxon>
    </lineage>
</organism>
<comment type="caution">
    <text evidence="3">The sequence shown here is derived from an EMBL/GenBank/DDBJ whole genome shotgun (WGS) entry which is preliminary data.</text>
</comment>
<evidence type="ECO:0000313" key="4">
    <source>
        <dbReference type="Proteomes" id="UP001174936"/>
    </source>
</evidence>
<evidence type="ECO:0000256" key="1">
    <source>
        <dbReference type="SAM" id="MobiDB-lite"/>
    </source>
</evidence>
<evidence type="ECO:0000313" key="3">
    <source>
        <dbReference type="EMBL" id="KAK0644347.1"/>
    </source>
</evidence>
<dbReference type="AlphaFoldDB" id="A0AA40CMY2"/>
<keyword evidence="2" id="KW-0812">Transmembrane</keyword>
<gene>
    <name evidence="3" type="ORF">B0T16DRAFT_417530</name>
</gene>
<sequence length="312" mass="32824">MPQSNSDTTAKMGAETKSILDSQKEVSREFQGGLEVVDEQYLRQFSSPTKQPYSAHPSEADSEHFYPHFSHLPPIPPMTPLPPAPAEQRILGLRRNTFILSAALVAVIIAAVIGGGVGGALSVKRAETRCQEYGDPLSRRRSLSKRDSRLGPFRNQGFLNSPTATVTVTVVTTGAVGTTILPATATIAERVAVPTSGVLALDCPAVSGTTLGVDMAPDPEVRFALQCGVDLVGSGPDILAFTAYSLTDCLRACASLNRNNGSRECKGAVFSADMASIASRFGTCTLKRASAGQVKVTDPSLVDLYAAGVLVT</sequence>
<accession>A0AA40CMY2</accession>
<reference evidence="3" key="1">
    <citation type="submission" date="2023-06" db="EMBL/GenBank/DDBJ databases">
        <title>Genome-scale phylogeny and comparative genomics of the fungal order Sordariales.</title>
        <authorList>
            <consortium name="Lawrence Berkeley National Laboratory"/>
            <person name="Hensen N."/>
            <person name="Bonometti L."/>
            <person name="Westerberg I."/>
            <person name="Brannstrom I.O."/>
            <person name="Guillou S."/>
            <person name="Cros-Aarteil S."/>
            <person name="Calhoun S."/>
            <person name="Haridas S."/>
            <person name="Kuo A."/>
            <person name="Mondo S."/>
            <person name="Pangilinan J."/>
            <person name="Riley R."/>
            <person name="Labutti K."/>
            <person name="Andreopoulos B."/>
            <person name="Lipzen A."/>
            <person name="Chen C."/>
            <person name="Yanf M."/>
            <person name="Daum C."/>
            <person name="Ng V."/>
            <person name="Clum A."/>
            <person name="Steindorff A."/>
            <person name="Ohm R."/>
            <person name="Martin F."/>
            <person name="Silar P."/>
            <person name="Natvig D."/>
            <person name="Lalanne C."/>
            <person name="Gautier V."/>
            <person name="Ament-Velasquez S.L."/>
            <person name="Kruys A."/>
            <person name="Hutchinson M.I."/>
            <person name="Powell A.J."/>
            <person name="Barry K."/>
            <person name="Miller A.N."/>
            <person name="Grigoriev I.V."/>
            <person name="Debuchy R."/>
            <person name="Gladieux P."/>
            <person name="Thoren M.H."/>
            <person name="Johannesson H."/>
        </authorList>
    </citation>
    <scope>NUCLEOTIDE SEQUENCE</scope>
    <source>
        <strain evidence="3">SMH2532-1</strain>
    </source>
</reference>
<feature type="transmembrane region" description="Helical" evidence="2">
    <location>
        <begin position="98"/>
        <end position="121"/>
    </location>
</feature>
<name>A0AA40CMY2_9PEZI</name>
<evidence type="ECO:0008006" key="5">
    <source>
        <dbReference type="Google" id="ProtNLM"/>
    </source>
</evidence>
<proteinExistence type="predicted"/>
<dbReference type="Proteomes" id="UP001174936">
    <property type="component" value="Unassembled WGS sequence"/>
</dbReference>
<protein>
    <recommendedName>
        <fullName evidence="5">Apple domain-containing protein</fullName>
    </recommendedName>
</protein>
<keyword evidence="4" id="KW-1185">Reference proteome</keyword>
<dbReference type="EMBL" id="JAULSV010000005">
    <property type="protein sequence ID" value="KAK0644347.1"/>
    <property type="molecule type" value="Genomic_DNA"/>
</dbReference>
<feature type="region of interest" description="Disordered" evidence="1">
    <location>
        <begin position="1"/>
        <end position="26"/>
    </location>
</feature>
<keyword evidence="2" id="KW-1133">Transmembrane helix</keyword>
<keyword evidence="2" id="KW-0472">Membrane</keyword>